<evidence type="ECO:0000313" key="2">
    <source>
        <dbReference type="Proteomes" id="UP000540191"/>
    </source>
</evidence>
<reference evidence="1 2" key="1">
    <citation type="submission" date="2020-08" db="EMBL/GenBank/DDBJ databases">
        <title>Sequencing the genomes of 1000 actinobacteria strains.</title>
        <authorList>
            <person name="Klenk H.-P."/>
        </authorList>
    </citation>
    <scope>NUCLEOTIDE SEQUENCE [LARGE SCALE GENOMIC DNA]</scope>
    <source>
        <strain evidence="1 2">DSM 23974</strain>
    </source>
</reference>
<accession>A0A7W7GQN9</accession>
<dbReference type="AlphaFoldDB" id="A0A7W7GQN9"/>
<dbReference type="EMBL" id="JACHNA010000001">
    <property type="protein sequence ID" value="MBB4736497.1"/>
    <property type="molecule type" value="Genomic_DNA"/>
</dbReference>
<dbReference type="Proteomes" id="UP000540191">
    <property type="component" value="Unassembled WGS sequence"/>
</dbReference>
<comment type="caution">
    <text evidence="1">The sequence shown here is derived from an EMBL/GenBank/DDBJ whole genome shotgun (WGS) entry which is preliminary data.</text>
</comment>
<name>A0A7W7GQN9_9MICC</name>
<sequence length="103" mass="11096">MKRAFPLAVVAGSLMLSVTGCGLGTPSLSADDVEKEIESIDSFKDADCEDGISFDPDAEEQDHEESVTMCTAEADFGQEIDIKVTAVGYDEETEEISFKVLPQ</sequence>
<proteinExistence type="predicted"/>
<dbReference type="PROSITE" id="PS51257">
    <property type="entry name" value="PROKAR_LIPOPROTEIN"/>
    <property type="match status" value="1"/>
</dbReference>
<evidence type="ECO:0000313" key="1">
    <source>
        <dbReference type="EMBL" id="MBB4736497.1"/>
    </source>
</evidence>
<keyword evidence="2" id="KW-1185">Reference proteome</keyword>
<organism evidence="1 2">
    <name type="scientific">Micrococcus cohnii</name>
    <dbReference type="NCBI Taxonomy" id="993416"/>
    <lineage>
        <taxon>Bacteria</taxon>
        <taxon>Bacillati</taxon>
        <taxon>Actinomycetota</taxon>
        <taxon>Actinomycetes</taxon>
        <taxon>Micrococcales</taxon>
        <taxon>Micrococcaceae</taxon>
        <taxon>Micrococcus</taxon>
    </lineage>
</organism>
<protein>
    <submittedName>
        <fullName evidence="1">Putative small lipoprotein YifL</fullName>
    </submittedName>
</protein>
<dbReference type="RefSeq" id="WP_184242144.1">
    <property type="nucleotide sequence ID" value="NZ_JACHNA010000001.1"/>
</dbReference>
<gene>
    <name evidence="1" type="ORF">HDA30_002005</name>
</gene>
<keyword evidence="1" id="KW-0449">Lipoprotein</keyword>